<proteinExistence type="predicted"/>
<dbReference type="Pfam" id="PF06067">
    <property type="entry name" value="DUF932"/>
    <property type="match status" value="1"/>
</dbReference>
<dbReference type="Proteomes" id="UP000183667">
    <property type="component" value="Unassembled WGS sequence"/>
</dbReference>
<dbReference type="RefSeq" id="WP_071766762.1">
    <property type="nucleotide sequence ID" value="NZ_MEAU01000001.1"/>
</dbReference>
<gene>
    <name evidence="1" type="ORF">BGV66_01425</name>
</gene>
<comment type="caution">
    <text evidence="1">The sequence shown here is derived from an EMBL/GenBank/DDBJ whole genome shotgun (WGS) entry which is preliminary data.</text>
</comment>
<dbReference type="InterPro" id="IPR026325">
    <property type="entry name" value="DUF932"/>
</dbReference>
<reference evidence="2" key="1">
    <citation type="submission" date="2016-08" db="EMBL/GenBank/DDBJ databases">
        <title>Population biology and virulence potential of Burkholderia ubonensis.</title>
        <authorList>
            <person name="Price E.P."/>
            <person name="Currie B.J."/>
            <person name="Wagner D.M."/>
        </authorList>
    </citation>
    <scope>NUCLEOTIDE SEQUENCE [LARGE SCALE GENOMIC DNA]</scope>
    <source>
        <strain evidence="2">MSMB0103</strain>
    </source>
</reference>
<name>A0ABD6QB85_9BURK</name>
<dbReference type="AlphaFoldDB" id="A0ABD6QB85"/>
<organism evidence="1 2">
    <name type="scientific">Burkholderia ubonensis</name>
    <dbReference type="NCBI Taxonomy" id="101571"/>
    <lineage>
        <taxon>Bacteria</taxon>
        <taxon>Pseudomonadati</taxon>
        <taxon>Pseudomonadota</taxon>
        <taxon>Betaproteobacteria</taxon>
        <taxon>Burkholderiales</taxon>
        <taxon>Burkholderiaceae</taxon>
        <taxon>Burkholderia</taxon>
        <taxon>Burkholderia cepacia complex</taxon>
    </lineage>
</organism>
<protein>
    <recommendedName>
        <fullName evidence="3">DUF932 domain-containing protein</fullName>
    </recommendedName>
</protein>
<evidence type="ECO:0000313" key="1">
    <source>
        <dbReference type="EMBL" id="OJA51097.1"/>
    </source>
</evidence>
<accession>A0ABD6QB85</accession>
<sequence length="322" mass="35123">MHLVQAMAYVGQEPWHGLGNRLTPNQSIEDWKRAAGMDWSIEEAEVRFVAAGNRNLGSIHAFPEQKVLYRSDTKAPLSVVSSRYAVVQPTEILEFYRDLTEIGGFELETAGVLKEGRKLWALAKTGHSGLLKGKDKIGGYLLLATACDGTLATTAQFTSVRVVCNNTLQIALGDSTGVVKVPHRSQFDAAAVKRQLGIAVSSWDAFMVRTKALAERKITDSTAEAFLRRVLTYSTASLPDRETVAVNERAIKAVGQLYAGRGKGADLPSAAGTAWGLLNAVTEYVDHHRRARTDDHRIDAAWFGAGATLKQRAWDEAMKLVA</sequence>
<dbReference type="InterPro" id="IPR017686">
    <property type="entry name" value="Phg/plasmid-like_prot"/>
</dbReference>
<evidence type="ECO:0000313" key="2">
    <source>
        <dbReference type="Proteomes" id="UP000183667"/>
    </source>
</evidence>
<evidence type="ECO:0008006" key="3">
    <source>
        <dbReference type="Google" id="ProtNLM"/>
    </source>
</evidence>
<dbReference type="NCBIfam" id="TIGR03299">
    <property type="entry name" value="LGT_TIGR03299"/>
    <property type="match status" value="1"/>
</dbReference>
<dbReference type="EMBL" id="MEAU01000001">
    <property type="protein sequence ID" value="OJA51097.1"/>
    <property type="molecule type" value="Genomic_DNA"/>
</dbReference>